<dbReference type="Proteomes" id="UP001494902">
    <property type="component" value="Unassembled WGS sequence"/>
</dbReference>
<accession>A0ABV1K4T7</accession>
<sequence>MVTEQRARTHWPVVIAGAGPVGMTLAAELGSRGVETLVVEQAPQTTRNPRCNTTNARSMEYFRRLGIADEIRRAGLPLDHASDVVYCTSVTGRELHRFRFSSSGEILDGTAPEFDEWPTPEPQHRVSQIFLEPILAGHLAHYPSVTVRRGHRVVAVRDGEDAAEVDVAAVGAGGTYSLSADYLVGCDGGASVVRRGIGSTLTGDGRAAEERLSVYFRSTQLAAHLGDRPGWMYWWYSERLRGSFLQLDGRELFLCHARVPEGTAPEDLDEDEMLRAAIGEPDGHPVDVEKLEVVRWTPRRLVADRFRGSRVVLAGDAAHLWLPLGGFGMNTGIADAVGLGWRLAAVLRGWGGERLLADYETERRSVGEATSRAALKIDRDMRSVARAPALHDDGPDGDALRAEAARIIEATDRQQWYSQGVQFGTRYRDSPGVAGQLADSGGTLDDIGTYLPSDDPGARFPHAWLEGHTSVFDRLGRDLTLVRVGAAGDPGPLVAAAAELGVPLDVVDVPAGPGTAVYRHALVLVRPDLVVAWRGDAPPEDARALLRTLTGTDVDALSTTVMEAQ</sequence>
<dbReference type="Pfam" id="PF21274">
    <property type="entry name" value="Rng_hyd_C"/>
    <property type="match status" value="1"/>
</dbReference>
<evidence type="ECO:0000259" key="4">
    <source>
        <dbReference type="Pfam" id="PF01494"/>
    </source>
</evidence>
<proteinExistence type="predicted"/>
<evidence type="ECO:0000256" key="1">
    <source>
        <dbReference type="ARBA" id="ARBA00001974"/>
    </source>
</evidence>
<keyword evidence="5" id="KW-0503">Monooxygenase</keyword>
<dbReference type="PRINTS" id="PR00420">
    <property type="entry name" value="RNGMNOXGNASE"/>
</dbReference>
<dbReference type="EMBL" id="JBEDNQ010000001">
    <property type="protein sequence ID" value="MEQ3549466.1"/>
    <property type="molecule type" value="Genomic_DNA"/>
</dbReference>
<dbReference type="GO" id="GO:0004497">
    <property type="term" value="F:monooxygenase activity"/>
    <property type="evidence" value="ECO:0007669"/>
    <property type="project" value="UniProtKB-KW"/>
</dbReference>
<evidence type="ECO:0000313" key="6">
    <source>
        <dbReference type="Proteomes" id="UP001494902"/>
    </source>
</evidence>
<evidence type="ECO:0000256" key="3">
    <source>
        <dbReference type="ARBA" id="ARBA00022827"/>
    </source>
</evidence>
<dbReference type="InterPro" id="IPR002938">
    <property type="entry name" value="FAD-bd"/>
</dbReference>
<comment type="cofactor">
    <cofactor evidence="1">
        <name>FAD</name>
        <dbReference type="ChEBI" id="CHEBI:57692"/>
    </cofactor>
</comment>
<organism evidence="5 6">
    <name type="scientific">Pseudonocardia nematodicida</name>
    <dbReference type="NCBI Taxonomy" id="1206997"/>
    <lineage>
        <taxon>Bacteria</taxon>
        <taxon>Bacillati</taxon>
        <taxon>Actinomycetota</taxon>
        <taxon>Actinomycetes</taxon>
        <taxon>Pseudonocardiales</taxon>
        <taxon>Pseudonocardiaceae</taxon>
        <taxon>Pseudonocardia</taxon>
    </lineage>
</organism>
<gene>
    <name evidence="5" type="ORF">WIS52_03195</name>
</gene>
<keyword evidence="6" id="KW-1185">Reference proteome</keyword>
<keyword evidence="5" id="KW-0560">Oxidoreductase</keyword>
<comment type="caution">
    <text evidence="5">The sequence shown here is derived from an EMBL/GenBank/DDBJ whole genome shotgun (WGS) entry which is preliminary data.</text>
</comment>
<evidence type="ECO:0000313" key="5">
    <source>
        <dbReference type="EMBL" id="MEQ3549466.1"/>
    </source>
</evidence>
<dbReference type="Gene3D" id="3.40.30.120">
    <property type="match status" value="1"/>
</dbReference>
<feature type="domain" description="FAD-binding" evidence="4">
    <location>
        <begin position="12"/>
        <end position="372"/>
    </location>
</feature>
<dbReference type="PANTHER" id="PTHR43004">
    <property type="entry name" value="TRK SYSTEM POTASSIUM UPTAKE PROTEIN"/>
    <property type="match status" value="1"/>
</dbReference>
<dbReference type="InterPro" id="IPR050641">
    <property type="entry name" value="RIFMO-like"/>
</dbReference>
<dbReference type="NCBIfam" id="NF004780">
    <property type="entry name" value="PRK06126.1"/>
    <property type="match status" value="1"/>
</dbReference>
<name>A0ABV1K4T7_9PSEU</name>
<dbReference type="Pfam" id="PF01494">
    <property type="entry name" value="FAD_binding_3"/>
    <property type="match status" value="1"/>
</dbReference>
<keyword evidence="2" id="KW-0285">Flavoprotein</keyword>
<dbReference type="SUPFAM" id="SSF51905">
    <property type="entry name" value="FAD/NAD(P)-binding domain"/>
    <property type="match status" value="1"/>
</dbReference>
<dbReference type="Gene3D" id="3.50.50.60">
    <property type="entry name" value="FAD/NAD(P)-binding domain"/>
    <property type="match status" value="1"/>
</dbReference>
<evidence type="ECO:0000256" key="2">
    <source>
        <dbReference type="ARBA" id="ARBA00022630"/>
    </source>
</evidence>
<reference evidence="5 6" key="1">
    <citation type="submission" date="2024-03" db="EMBL/GenBank/DDBJ databases">
        <title>Draft genome sequence of Pseudonocardia nematodicida JCM 31783.</title>
        <authorList>
            <person name="Butdee W."/>
            <person name="Duangmal K."/>
        </authorList>
    </citation>
    <scope>NUCLEOTIDE SEQUENCE [LARGE SCALE GENOMIC DNA]</scope>
    <source>
        <strain evidence="5 6">JCM 31783</strain>
    </source>
</reference>
<protein>
    <submittedName>
        <fullName evidence="5">FAD-dependent monooxygenase</fullName>
    </submittedName>
</protein>
<keyword evidence="3" id="KW-0274">FAD</keyword>
<dbReference type="PANTHER" id="PTHR43004:SF19">
    <property type="entry name" value="BINDING MONOOXYGENASE, PUTATIVE (JCVI)-RELATED"/>
    <property type="match status" value="1"/>
</dbReference>
<dbReference type="RefSeq" id="WP_349296539.1">
    <property type="nucleotide sequence ID" value="NZ_JBEDNQ010000001.1"/>
</dbReference>
<dbReference type="InterPro" id="IPR036188">
    <property type="entry name" value="FAD/NAD-bd_sf"/>
</dbReference>
<dbReference type="Gene3D" id="3.30.9.10">
    <property type="entry name" value="D-Amino Acid Oxidase, subunit A, domain 2"/>
    <property type="match status" value="1"/>
</dbReference>